<feature type="transmembrane region" description="Helical" evidence="13">
    <location>
        <begin position="6"/>
        <end position="24"/>
    </location>
</feature>
<dbReference type="PANTHER" id="PTHR43298">
    <property type="entry name" value="MULTIDRUG RESISTANCE PROTEIN NORM-RELATED"/>
    <property type="match status" value="1"/>
</dbReference>
<feature type="transmembrane region" description="Helical" evidence="13">
    <location>
        <begin position="365"/>
        <end position="385"/>
    </location>
</feature>
<dbReference type="EMBL" id="JACRTP010000002">
    <property type="protein sequence ID" value="MBC8628265.1"/>
    <property type="molecule type" value="Genomic_DNA"/>
</dbReference>
<dbReference type="InterPro" id="IPR048279">
    <property type="entry name" value="MdtK-like"/>
</dbReference>
<evidence type="ECO:0000256" key="4">
    <source>
        <dbReference type="ARBA" id="ARBA00020268"/>
    </source>
</evidence>
<feature type="transmembrane region" description="Helical" evidence="13">
    <location>
        <begin position="392"/>
        <end position="413"/>
    </location>
</feature>
<comment type="caution">
    <text evidence="14">The sequence shown here is derived from an EMBL/GenBank/DDBJ whole genome shotgun (WGS) entry which is preliminary data.</text>
</comment>
<accession>A0ABR7PA24</accession>
<evidence type="ECO:0000256" key="10">
    <source>
        <dbReference type="ARBA" id="ARBA00023065"/>
    </source>
</evidence>
<evidence type="ECO:0000256" key="6">
    <source>
        <dbReference type="ARBA" id="ARBA00022449"/>
    </source>
</evidence>
<keyword evidence="5" id="KW-0813">Transport</keyword>
<name>A0ABR7PA24_9FIRM</name>
<keyword evidence="10" id="KW-0406">Ion transport</keyword>
<organism evidence="14 15">
    <name type="scientific">Blautia stercoris</name>
    <dbReference type="NCBI Taxonomy" id="871664"/>
    <lineage>
        <taxon>Bacteria</taxon>
        <taxon>Bacillati</taxon>
        <taxon>Bacillota</taxon>
        <taxon>Clostridia</taxon>
        <taxon>Lachnospirales</taxon>
        <taxon>Lachnospiraceae</taxon>
        <taxon>Blautia</taxon>
    </lineage>
</organism>
<proteinExistence type="inferred from homology"/>
<evidence type="ECO:0000256" key="3">
    <source>
        <dbReference type="ARBA" id="ARBA00010199"/>
    </source>
</evidence>
<evidence type="ECO:0000313" key="15">
    <source>
        <dbReference type="Proteomes" id="UP000661649"/>
    </source>
</evidence>
<feature type="transmembrane region" description="Helical" evidence="13">
    <location>
        <begin position="95"/>
        <end position="118"/>
    </location>
</feature>
<dbReference type="NCBIfam" id="TIGR00797">
    <property type="entry name" value="matE"/>
    <property type="match status" value="1"/>
</dbReference>
<comment type="subcellular location">
    <subcellularLocation>
        <location evidence="2">Cell membrane</location>
        <topology evidence="2">Multi-pass membrane protein</topology>
    </subcellularLocation>
</comment>
<reference evidence="14 15" key="1">
    <citation type="submission" date="2020-08" db="EMBL/GenBank/DDBJ databases">
        <title>Genome public.</title>
        <authorList>
            <person name="Liu C."/>
            <person name="Sun Q."/>
        </authorList>
    </citation>
    <scope>NUCLEOTIDE SEQUENCE [LARGE SCALE GENOMIC DNA]</scope>
    <source>
        <strain evidence="14 15">3_YM_SP_D4_24.mj</strain>
    </source>
</reference>
<feature type="transmembrane region" description="Helical" evidence="13">
    <location>
        <begin position="194"/>
        <end position="214"/>
    </location>
</feature>
<comment type="function">
    <text evidence="1">Multidrug efflux pump.</text>
</comment>
<evidence type="ECO:0000256" key="8">
    <source>
        <dbReference type="ARBA" id="ARBA00022692"/>
    </source>
</evidence>
<dbReference type="InterPro" id="IPR050222">
    <property type="entry name" value="MATE_MdtK"/>
</dbReference>
<dbReference type="Proteomes" id="UP000661649">
    <property type="component" value="Unassembled WGS sequence"/>
</dbReference>
<keyword evidence="9 13" id="KW-1133">Transmembrane helix</keyword>
<sequence>MKKNDLIYGNIGKAILLFVLPLIAGSLIQQLYVTVDAIIVGRFAGKVGLAAIDSVNTLFKFPINFMNGLASGATIIISKYVGAKDKENLHCSIRTALTVAMVLGVISSIAGVLLSPWFLKVMRVPADIHGATLTYCRIYFGGLWSLILYNMAAGILRAFGDSKRPLYVLILSSLINVVGDFLLVGVFGMGVAGAAIATIFAQIVSVIITFKLLARLEHAGGQIHVWHLHFCAEHMSMMIKIGFPLALQSMLFPVANSIVQASVNTMGTDSIAAWSICDKLSMLIWLVADSMGPAMTTYVAQNLGAGKYERVKKGAFIGTGISIIAVGFLSVILFTASGLIGPWFIDKKDAVELIPLVVRYMRMMAPFYFFYAVAEALSGACCGLGETLSPMITTLVSICLLRVCGIWFVLPAFETMECIIWIYIASWIAAGVAFFFLFLQRSREKLQVVS</sequence>
<feature type="transmembrane region" description="Helical" evidence="13">
    <location>
        <begin position="64"/>
        <end position="83"/>
    </location>
</feature>
<dbReference type="RefSeq" id="WP_187558463.1">
    <property type="nucleotide sequence ID" value="NZ_JACRTP010000002.1"/>
</dbReference>
<keyword evidence="8 13" id="KW-0812">Transmembrane</keyword>
<evidence type="ECO:0000256" key="13">
    <source>
        <dbReference type="SAM" id="Phobius"/>
    </source>
</evidence>
<dbReference type="InterPro" id="IPR002528">
    <property type="entry name" value="MATE_fam"/>
</dbReference>
<evidence type="ECO:0000256" key="2">
    <source>
        <dbReference type="ARBA" id="ARBA00004651"/>
    </source>
</evidence>
<gene>
    <name evidence="14" type="ORF">H8712_06495</name>
</gene>
<keyword evidence="6" id="KW-0050">Antiport</keyword>
<dbReference type="Pfam" id="PF01554">
    <property type="entry name" value="MatE"/>
    <property type="match status" value="2"/>
</dbReference>
<evidence type="ECO:0000256" key="11">
    <source>
        <dbReference type="ARBA" id="ARBA00023136"/>
    </source>
</evidence>
<feature type="transmembrane region" description="Helical" evidence="13">
    <location>
        <begin position="138"/>
        <end position="159"/>
    </location>
</feature>
<feature type="transmembrane region" description="Helical" evidence="13">
    <location>
        <begin position="315"/>
        <end position="345"/>
    </location>
</feature>
<protein>
    <recommendedName>
        <fullName evidence="4">Probable multidrug resistance protein NorM</fullName>
    </recommendedName>
    <alternativeName>
        <fullName evidence="12">Multidrug-efflux transporter</fullName>
    </alternativeName>
</protein>
<keyword evidence="15" id="KW-1185">Reference proteome</keyword>
<keyword evidence="7" id="KW-1003">Cell membrane</keyword>
<feature type="transmembrane region" description="Helical" evidence="13">
    <location>
        <begin position="166"/>
        <end position="188"/>
    </location>
</feature>
<evidence type="ECO:0000256" key="9">
    <source>
        <dbReference type="ARBA" id="ARBA00022989"/>
    </source>
</evidence>
<evidence type="ECO:0000256" key="12">
    <source>
        <dbReference type="ARBA" id="ARBA00031636"/>
    </source>
</evidence>
<dbReference type="PIRSF" id="PIRSF006603">
    <property type="entry name" value="DinF"/>
    <property type="match status" value="1"/>
</dbReference>
<evidence type="ECO:0000256" key="7">
    <source>
        <dbReference type="ARBA" id="ARBA00022475"/>
    </source>
</evidence>
<comment type="similarity">
    <text evidence="3">Belongs to the multi antimicrobial extrusion (MATE) (TC 2.A.66.1) family.</text>
</comment>
<feature type="transmembrane region" description="Helical" evidence="13">
    <location>
        <begin position="419"/>
        <end position="439"/>
    </location>
</feature>
<dbReference type="CDD" id="cd13138">
    <property type="entry name" value="MATE_yoeA_like"/>
    <property type="match status" value="1"/>
</dbReference>
<evidence type="ECO:0000313" key="14">
    <source>
        <dbReference type="EMBL" id="MBC8628265.1"/>
    </source>
</evidence>
<dbReference type="PANTHER" id="PTHR43298:SF2">
    <property type="entry name" value="FMN_FAD EXPORTER YEEO-RELATED"/>
    <property type="match status" value="1"/>
</dbReference>
<evidence type="ECO:0000256" key="5">
    <source>
        <dbReference type="ARBA" id="ARBA00022448"/>
    </source>
</evidence>
<keyword evidence="11 13" id="KW-0472">Membrane</keyword>
<evidence type="ECO:0000256" key="1">
    <source>
        <dbReference type="ARBA" id="ARBA00003408"/>
    </source>
</evidence>